<evidence type="ECO:0000256" key="1">
    <source>
        <dbReference type="ARBA" id="ARBA00001953"/>
    </source>
</evidence>
<evidence type="ECO:0000259" key="8">
    <source>
        <dbReference type="PROSITE" id="PS50975"/>
    </source>
</evidence>
<dbReference type="GO" id="GO:0005524">
    <property type="term" value="F:ATP binding"/>
    <property type="evidence" value="ECO:0007669"/>
    <property type="project" value="UniProtKB-UniRule"/>
</dbReference>
<dbReference type="PANTHER" id="PTHR45728">
    <property type="entry name" value="ACETYL-COA CARBOXYLASE, ISOFORM A"/>
    <property type="match status" value="1"/>
</dbReference>
<dbReference type="FunFam" id="3.30.1490.20:FF:000003">
    <property type="entry name" value="acetyl-CoA carboxylase isoform X1"/>
    <property type="match status" value="1"/>
</dbReference>
<accession>A0A818USB4</accession>
<comment type="caution">
    <text evidence="10">The sequence shown here is derived from an EMBL/GenBank/DDBJ whole genome shotgun (WGS) entry which is preliminary data.</text>
</comment>
<organism evidence="10 11">
    <name type="scientific">Rotaria socialis</name>
    <dbReference type="NCBI Taxonomy" id="392032"/>
    <lineage>
        <taxon>Eukaryota</taxon>
        <taxon>Metazoa</taxon>
        <taxon>Spiralia</taxon>
        <taxon>Gnathifera</taxon>
        <taxon>Rotifera</taxon>
        <taxon>Eurotatoria</taxon>
        <taxon>Bdelloidea</taxon>
        <taxon>Philodinida</taxon>
        <taxon>Philodinidae</taxon>
        <taxon>Rotaria</taxon>
    </lineage>
</organism>
<evidence type="ECO:0000256" key="6">
    <source>
        <dbReference type="PROSITE-ProRule" id="PRU00409"/>
    </source>
</evidence>
<dbReference type="EMBL" id="CAJNYV010004813">
    <property type="protein sequence ID" value="CAF3695948.1"/>
    <property type="molecule type" value="Genomic_DNA"/>
</dbReference>
<dbReference type="Gene3D" id="3.30.470.20">
    <property type="entry name" value="ATP-grasp fold, B domain"/>
    <property type="match status" value="1"/>
</dbReference>
<dbReference type="PROSITE" id="PS50975">
    <property type="entry name" value="ATP_GRASP"/>
    <property type="match status" value="1"/>
</dbReference>
<evidence type="ECO:0000256" key="4">
    <source>
        <dbReference type="ARBA" id="ARBA00022840"/>
    </source>
</evidence>
<name>A0A818USB4_9BILA</name>
<dbReference type="Pfam" id="PF00289">
    <property type="entry name" value="Biotin_carb_N"/>
    <property type="match status" value="1"/>
</dbReference>
<reference evidence="10" key="1">
    <citation type="submission" date="2021-02" db="EMBL/GenBank/DDBJ databases">
        <authorList>
            <person name="Nowell W R."/>
        </authorList>
    </citation>
    <scope>NUCLEOTIDE SEQUENCE</scope>
</reference>
<dbReference type="Gene3D" id="3.30.1490.20">
    <property type="entry name" value="ATP-grasp fold, A domain"/>
    <property type="match status" value="1"/>
</dbReference>
<feature type="region of interest" description="Disordered" evidence="7">
    <location>
        <begin position="1"/>
        <end position="42"/>
    </location>
</feature>
<dbReference type="GO" id="GO:0005739">
    <property type="term" value="C:mitochondrion"/>
    <property type="evidence" value="ECO:0007669"/>
    <property type="project" value="TreeGrafter"/>
</dbReference>
<dbReference type="InterPro" id="IPR016185">
    <property type="entry name" value="PreATP-grasp_dom_sf"/>
</dbReference>
<dbReference type="PROSITE" id="PS00867">
    <property type="entry name" value="CPSASE_2"/>
    <property type="match status" value="1"/>
</dbReference>
<dbReference type="InterPro" id="IPR005479">
    <property type="entry name" value="CPAse_ATP-bd"/>
</dbReference>
<evidence type="ECO:0000256" key="7">
    <source>
        <dbReference type="SAM" id="MobiDB-lite"/>
    </source>
</evidence>
<dbReference type="GO" id="GO:0046872">
    <property type="term" value="F:metal ion binding"/>
    <property type="evidence" value="ECO:0007669"/>
    <property type="project" value="InterPro"/>
</dbReference>
<dbReference type="Proteomes" id="UP000663865">
    <property type="component" value="Unassembled WGS sequence"/>
</dbReference>
<dbReference type="InterPro" id="IPR049076">
    <property type="entry name" value="ACCA"/>
</dbReference>
<dbReference type="InterPro" id="IPR011761">
    <property type="entry name" value="ATP-grasp"/>
</dbReference>
<dbReference type="InterPro" id="IPR013815">
    <property type="entry name" value="ATP_grasp_subdomain_1"/>
</dbReference>
<feature type="domain" description="ATP-grasp" evidence="8">
    <location>
        <begin position="291"/>
        <end position="481"/>
    </location>
</feature>
<dbReference type="GO" id="GO:0006633">
    <property type="term" value="P:fatty acid biosynthetic process"/>
    <property type="evidence" value="ECO:0007669"/>
    <property type="project" value="TreeGrafter"/>
</dbReference>
<evidence type="ECO:0000256" key="3">
    <source>
        <dbReference type="ARBA" id="ARBA00022741"/>
    </source>
</evidence>
<keyword evidence="2" id="KW-0436">Ligase</keyword>
<dbReference type="Gene3D" id="3.40.50.20">
    <property type="match status" value="1"/>
</dbReference>
<proteinExistence type="predicted"/>
<dbReference type="PANTHER" id="PTHR45728:SF3">
    <property type="entry name" value="ACETYL-COA CARBOXYLASE"/>
    <property type="match status" value="1"/>
</dbReference>
<sequence>MSTHRDEKGLDSKLDEKNDQQSSNVKFDLGAPQLNDDYDQSVDNEADDQFEFSALSKPSSTSSMDSMTNITNTHGSVVNTKMPFNNDTHSGNKSALRRYARQMSGVSFGSTSSFRQQPFAATPKALSEILGGHRIINKILIANNGIAAVKCMRSIRRWSYEMFRQENAIKFVAMVTPEDMKANAEYIRYADHYVNVQGGPSHMNYSNCELIVDIAKRFPVEAVWAGWGHASENPKLPELLHHNGIAFIGPPEQAMWALGDKIASTIIAQSADVPTLTWSGSHIKLKTNVGESQNVNVPMELYEQACFADYQKGLESAIKIGFPVMIKASEGGGGKGIRKCTKSEEFENLFRQVQTEVPGSPIFLMKYADSCRHLEVQIIADESGQAISLFGRDCSIQRRHQKIIEEAPAVIAPREILEQMEKAAVRLAKMVGYISAGTVEYLYNPADQTFFFLELNPRLQVEHPCTEMITDVNLPACQLQV</sequence>
<gene>
    <name evidence="10" type="ORF">KIK155_LOCUS26314</name>
</gene>
<feature type="domain" description="Biotin carboxylation" evidence="9">
    <location>
        <begin position="135"/>
        <end position="481"/>
    </location>
</feature>
<evidence type="ECO:0000313" key="10">
    <source>
        <dbReference type="EMBL" id="CAF3695948.1"/>
    </source>
</evidence>
<evidence type="ECO:0000259" key="9">
    <source>
        <dbReference type="PROSITE" id="PS50979"/>
    </source>
</evidence>
<dbReference type="InterPro" id="IPR011764">
    <property type="entry name" value="Biotin_carboxylation_dom"/>
</dbReference>
<keyword evidence="4 6" id="KW-0067">ATP-binding</keyword>
<evidence type="ECO:0000256" key="2">
    <source>
        <dbReference type="ARBA" id="ARBA00022598"/>
    </source>
</evidence>
<comment type="cofactor">
    <cofactor evidence="1">
        <name>biotin</name>
        <dbReference type="ChEBI" id="CHEBI:57586"/>
    </cofactor>
</comment>
<evidence type="ECO:0000313" key="11">
    <source>
        <dbReference type="Proteomes" id="UP000663865"/>
    </source>
</evidence>
<dbReference type="InterPro" id="IPR005481">
    <property type="entry name" value="BC-like_N"/>
</dbReference>
<dbReference type="FunFam" id="3.40.50.20:FF:000005">
    <property type="entry name" value="acetyl-CoA carboxylase isoform X2"/>
    <property type="match status" value="1"/>
</dbReference>
<dbReference type="Pfam" id="PF02786">
    <property type="entry name" value="CPSase_L_D2"/>
    <property type="match status" value="1"/>
</dbReference>
<dbReference type="PROSITE" id="PS00866">
    <property type="entry name" value="CPSASE_1"/>
    <property type="match status" value="1"/>
</dbReference>
<dbReference type="GO" id="GO:0003989">
    <property type="term" value="F:acetyl-CoA carboxylase activity"/>
    <property type="evidence" value="ECO:0007669"/>
    <property type="project" value="InterPro"/>
</dbReference>
<dbReference type="AlphaFoldDB" id="A0A818USB4"/>
<dbReference type="SUPFAM" id="SSF56059">
    <property type="entry name" value="Glutathione synthetase ATP-binding domain-like"/>
    <property type="match status" value="1"/>
</dbReference>
<dbReference type="SUPFAM" id="SSF52440">
    <property type="entry name" value="PreATP-grasp domain"/>
    <property type="match status" value="1"/>
</dbReference>
<evidence type="ECO:0008006" key="12">
    <source>
        <dbReference type="Google" id="ProtNLM"/>
    </source>
</evidence>
<keyword evidence="3 6" id="KW-0547">Nucleotide-binding</keyword>
<dbReference type="PROSITE" id="PS50979">
    <property type="entry name" value="BC"/>
    <property type="match status" value="1"/>
</dbReference>
<feature type="compositionally biased region" description="Basic and acidic residues" evidence="7">
    <location>
        <begin position="1"/>
        <end position="19"/>
    </location>
</feature>
<keyword evidence="5" id="KW-0092">Biotin</keyword>
<protein>
    <recommendedName>
        <fullName evidence="12">Acetyl-CoA carboxylase</fullName>
    </recommendedName>
</protein>
<evidence type="ECO:0000256" key="5">
    <source>
        <dbReference type="ARBA" id="ARBA00023267"/>
    </source>
</evidence>
<dbReference type="Gene3D" id="3.90.1770.10">
    <property type="entry name" value="PreATP-grasp domain"/>
    <property type="match status" value="1"/>
</dbReference>